<protein>
    <submittedName>
        <fullName evidence="1">Uncharacterized protein</fullName>
    </submittedName>
</protein>
<dbReference type="AlphaFoldDB" id="X8AFZ2"/>
<proteinExistence type="predicted"/>
<gene>
    <name evidence="1" type="ORF">I553_4367</name>
</gene>
<name>X8AFZ2_MYCXE</name>
<dbReference type="PATRIC" id="fig|1299334.3.peg.6049"/>
<sequence length="86" mass="9013">MKPHTPKVVLSLKLWDPRDEQPTVGGNCHAATAGLAAAGGQRPGVGVVVENGGKDTILQNKTGEACLRECCSRARRFRTAPATTTS</sequence>
<reference evidence="1" key="1">
    <citation type="submission" date="2014-01" db="EMBL/GenBank/DDBJ databases">
        <authorList>
            <person name="Brown-Elliot B."/>
            <person name="Wallace R."/>
            <person name="Lenaerts A."/>
            <person name="Ordway D."/>
            <person name="DeGroote M.A."/>
            <person name="Parker T."/>
            <person name="Sizemore C."/>
            <person name="Tallon L.J."/>
            <person name="Sadzewicz L.K."/>
            <person name="Sengamalay N."/>
            <person name="Fraser C.M."/>
            <person name="Hine E."/>
            <person name="Shefchek K.A."/>
            <person name="Das S.P."/>
            <person name="Tettelin H."/>
        </authorList>
    </citation>
    <scope>NUCLEOTIDE SEQUENCE [LARGE SCALE GENOMIC DNA]</scope>
    <source>
        <strain evidence="1">4042</strain>
    </source>
</reference>
<evidence type="ECO:0000313" key="1">
    <source>
        <dbReference type="EMBL" id="EUA30111.1"/>
    </source>
</evidence>
<organism evidence="1">
    <name type="scientific">Mycobacterium xenopi 4042</name>
    <dbReference type="NCBI Taxonomy" id="1299334"/>
    <lineage>
        <taxon>Bacteria</taxon>
        <taxon>Bacillati</taxon>
        <taxon>Actinomycetota</taxon>
        <taxon>Actinomycetes</taxon>
        <taxon>Mycobacteriales</taxon>
        <taxon>Mycobacteriaceae</taxon>
        <taxon>Mycobacterium</taxon>
    </lineage>
</organism>
<comment type="caution">
    <text evidence="1">The sequence shown here is derived from an EMBL/GenBank/DDBJ whole genome shotgun (WGS) entry which is preliminary data.</text>
</comment>
<accession>X8AFZ2</accession>
<dbReference type="EMBL" id="JAOB01000060">
    <property type="protein sequence ID" value="EUA30111.1"/>
    <property type="molecule type" value="Genomic_DNA"/>
</dbReference>